<keyword evidence="9 11" id="KW-0092">Biotin</keyword>
<dbReference type="PROSITE" id="PS50991">
    <property type="entry name" value="PYR_CT"/>
    <property type="match status" value="1"/>
</dbReference>
<dbReference type="NCBIfam" id="TIGR01235">
    <property type="entry name" value="pyruv_carbox"/>
    <property type="match status" value="1"/>
</dbReference>
<feature type="domain" description="Pyruvate carboxyltransferase" evidence="15">
    <location>
        <begin position="539"/>
        <end position="808"/>
    </location>
</feature>
<dbReference type="PANTHER" id="PTHR43778">
    <property type="entry name" value="PYRUVATE CARBOXYLASE"/>
    <property type="match status" value="1"/>
</dbReference>
<dbReference type="PROSITE" id="PS50975">
    <property type="entry name" value="ATP_GRASP"/>
    <property type="match status" value="1"/>
</dbReference>
<evidence type="ECO:0000256" key="9">
    <source>
        <dbReference type="ARBA" id="ARBA00023267"/>
    </source>
</evidence>
<dbReference type="InterPro" id="IPR005481">
    <property type="entry name" value="BC-like_N"/>
</dbReference>
<evidence type="ECO:0000256" key="11">
    <source>
        <dbReference type="PIRNR" id="PIRNR001594"/>
    </source>
</evidence>
<keyword evidence="10" id="KW-0511">Multifunctional enzyme</keyword>
<dbReference type="Gene3D" id="2.40.50.100">
    <property type="match status" value="1"/>
</dbReference>
<dbReference type="InterPro" id="IPR003379">
    <property type="entry name" value="Carboxylase_cons_dom"/>
</dbReference>
<evidence type="ECO:0000256" key="1">
    <source>
        <dbReference type="ARBA" id="ARBA00001953"/>
    </source>
</evidence>
<dbReference type="InterPro" id="IPR005479">
    <property type="entry name" value="CPAse_ATP-bd"/>
</dbReference>
<dbReference type="RefSeq" id="WP_264282934.1">
    <property type="nucleotide sequence ID" value="NZ_CP107006.1"/>
</dbReference>
<keyword evidence="4" id="KW-0312">Gluconeogenesis</keyword>
<protein>
    <recommendedName>
        <fullName evidence="3 11">Pyruvate carboxylase</fullName>
        <ecNumber evidence="3 11">6.4.1.1</ecNumber>
    </recommendedName>
</protein>
<keyword evidence="16" id="KW-0670">Pyruvate</keyword>
<evidence type="ECO:0000259" key="12">
    <source>
        <dbReference type="PROSITE" id="PS50968"/>
    </source>
</evidence>
<comment type="catalytic activity">
    <reaction evidence="11">
        <text>hydrogencarbonate + pyruvate + ATP = oxaloacetate + ADP + phosphate + H(+)</text>
        <dbReference type="Rhea" id="RHEA:20844"/>
        <dbReference type="ChEBI" id="CHEBI:15361"/>
        <dbReference type="ChEBI" id="CHEBI:15378"/>
        <dbReference type="ChEBI" id="CHEBI:16452"/>
        <dbReference type="ChEBI" id="CHEBI:17544"/>
        <dbReference type="ChEBI" id="CHEBI:30616"/>
        <dbReference type="ChEBI" id="CHEBI:43474"/>
        <dbReference type="ChEBI" id="CHEBI:456216"/>
        <dbReference type="EC" id="6.4.1.1"/>
    </reaction>
</comment>
<sequence length="1151" mass="128945">MSELTLKKIRKLLVANRGEIAVRILRAAAELRISTVAIFTYEDRYSLHRYKADEAYQVGADDDPLKPYLDIEAIIHQAKLQQVDAIHPGYGFLSENVQFARRCKEEGIIFVGPDPEVMAQLGDKVAAKTLARAVGVPLIEDSQVPLDHIDTVLQEATRIGFPIILKAAAGGGGRGMRVVRDANDLERAFNEARGEAGKAFGNDTIFIEKFIEEPKHIEVQLMGDNHGNILHLYERDCSVQRRFQKVVEIAPSPNLPLETRNEIYDYALQLARKVKYNNVGTVEFLVDRQNKVYFIEVNPRIQVEHTVTEQVTGIDIVRSQILIAAGHQLSDPEIFLKDQDDVKINGFAIQCRITTEDPENNFKPDYGTVIAYRNAGGFGIRLDEGSTYSGVNISPFFDSMLVKVTAWGRTLSGASSRLQRTLREFRIRGVKTNIGFLENVINHDIFRRGNCTVSFIEQHPELFKLSQIRDRATKTLMYLADVTVNGHPDIKIADPNKKFRTPKVPNFDPVQPYPAGMKDKLTQMGREDFAQWLRQEKPVYMTDTTYRDAHQSLLATRVRTKDILAAAEGYAKANPQLFSMEVWGGATFDVSMRFLHECPWRRLQQLRQAMPNMLLQMLFRGSNAVGYSAYPENLIAKFIEKAAETGIDIFRIFDSLNWVEAMAPSIRFVREHTNALAQAAISYTGDISNPDNKKYTLQYYVDLAKRLEDAGAHMLAIKDMAGLLKPQAASTLVHALKDAVKLPIVLHTHDTASVQAATYLKAIEAGVNVVDCAIASLSGLTSQPNLNAMTAILQGHERYQPMDLHSLNQYSNYWEDVREFYYPFESDMKAGTAQIYENEIPGGQYSNLRQQADSLGLGDKLETIKQNYAVVNHLFGDIVKVTPSSKVVGDMALFMTSNNLSAEDVLDESRNLAFPASVQGFFKGDLGVPFGGFPEQLQKIVLKGQEPLKGKPNEHLPPVDFDKDFATFQLKYPQAEFNDYLSYHMFPKVFDEYYHHAQSFGNVEAIPTPAFFYGLKPGEEILIPLSKGKTIIVKLVFVMPPDPTGIRTVVFELNGYGRRVQIRDRSVVSKVVSNKKVGNPEMEVGAPLQGKLSKLLVKTGDAVTNNTPLFIIEAMKMETTVTATRACKVKAVHLPEGTMVSQDDLVVELDK</sequence>
<evidence type="ECO:0000259" key="15">
    <source>
        <dbReference type="PROSITE" id="PS50991"/>
    </source>
</evidence>
<dbReference type="Gene3D" id="3.10.600.10">
    <property type="entry name" value="pyruvate carboxylase f1077a mutant domain"/>
    <property type="match status" value="1"/>
</dbReference>
<dbReference type="PANTHER" id="PTHR43778:SF2">
    <property type="entry name" value="PYRUVATE CARBOXYLASE, MITOCHONDRIAL"/>
    <property type="match status" value="1"/>
</dbReference>
<dbReference type="InterPro" id="IPR011761">
    <property type="entry name" value="ATP-grasp"/>
</dbReference>
<evidence type="ECO:0000259" key="13">
    <source>
        <dbReference type="PROSITE" id="PS50975"/>
    </source>
</evidence>
<organism evidence="16 17">
    <name type="scientific">Chitinophaga horti</name>
    <dbReference type="NCBI Taxonomy" id="2920382"/>
    <lineage>
        <taxon>Bacteria</taxon>
        <taxon>Pseudomonadati</taxon>
        <taxon>Bacteroidota</taxon>
        <taxon>Chitinophagia</taxon>
        <taxon>Chitinophagales</taxon>
        <taxon>Chitinophagaceae</taxon>
        <taxon>Chitinophaga</taxon>
    </lineage>
</organism>
<dbReference type="Pfam" id="PF00364">
    <property type="entry name" value="Biotin_lipoyl"/>
    <property type="match status" value="1"/>
</dbReference>
<evidence type="ECO:0000259" key="14">
    <source>
        <dbReference type="PROSITE" id="PS50979"/>
    </source>
</evidence>
<dbReference type="PROSITE" id="PS50968">
    <property type="entry name" value="BIOTINYL_LIPOYL"/>
    <property type="match status" value="1"/>
</dbReference>
<dbReference type="SUPFAM" id="SSF52440">
    <property type="entry name" value="PreATP-grasp domain"/>
    <property type="match status" value="1"/>
</dbReference>
<dbReference type="Pfam" id="PF00682">
    <property type="entry name" value="HMGL-like"/>
    <property type="match status" value="1"/>
</dbReference>
<dbReference type="InterPro" id="IPR005482">
    <property type="entry name" value="Biotin_COase_C"/>
</dbReference>
<dbReference type="SUPFAM" id="SSF89000">
    <property type="entry name" value="post-HMGL domain-like"/>
    <property type="match status" value="1"/>
</dbReference>
<evidence type="ECO:0000256" key="8">
    <source>
        <dbReference type="ARBA" id="ARBA00022840"/>
    </source>
</evidence>
<dbReference type="Pfam" id="PF02786">
    <property type="entry name" value="CPSase_L_D2"/>
    <property type="match status" value="1"/>
</dbReference>
<accession>A0ABY6J6L1</accession>
<dbReference type="Pfam" id="PF02785">
    <property type="entry name" value="Biotin_carb_C"/>
    <property type="match status" value="1"/>
</dbReference>
<dbReference type="SUPFAM" id="SSF51246">
    <property type="entry name" value="Rudiment single hybrid motif"/>
    <property type="match status" value="1"/>
</dbReference>
<evidence type="ECO:0000256" key="6">
    <source>
        <dbReference type="ARBA" id="ARBA00022723"/>
    </source>
</evidence>
<dbReference type="PROSITE" id="PS00867">
    <property type="entry name" value="CPSASE_2"/>
    <property type="match status" value="1"/>
</dbReference>
<dbReference type="PROSITE" id="PS00188">
    <property type="entry name" value="BIOTIN"/>
    <property type="match status" value="1"/>
</dbReference>
<dbReference type="PIRSF" id="PIRSF001594">
    <property type="entry name" value="Pyruv_carbox"/>
    <property type="match status" value="1"/>
</dbReference>
<feature type="domain" description="Lipoyl-binding" evidence="12">
    <location>
        <begin position="1074"/>
        <end position="1150"/>
    </location>
</feature>
<dbReference type="Proteomes" id="UP001162741">
    <property type="component" value="Chromosome"/>
</dbReference>
<dbReference type="InterPro" id="IPR011054">
    <property type="entry name" value="Rudment_hybrid_motif"/>
</dbReference>
<comment type="cofactor">
    <cofactor evidence="1 11">
        <name>biotin</name>
        <dbReference type="ChEBI" id="CHEBI:57586"/>
    </cofactor>
</comment>
<dbReference type="InterPro" id="IPR011053">
    <property type="entry name" value="Single_hybrid_motif"/>
</dbReference>
<dbReference type="NCBIfam" id="NF006761">
    <property type="entry name" value="PRK09282.1"/>
    <property type="match status" value="1"/>
</dbReference>
<dbReference type="CDD" id="cd06850">
    <property type="entry name" value="biotinyl_domain"/>
    <property type="match status" value="1"/>
</dbReference>
<dbReference type="InterPro" id="IPR013785">
    <property type="entry name" value="Aldolase_TIM"/>
</dbReference>
<keyword evidence="6" id="KW-0479">Metal-binding</keyword>
<evidence type="ECO:0000256" key="4">
    <source>
        <dbReference type="ARBA" id="ARBA00022432"/>
    </source>
</evidence>
<dbReference type="SUPFAM" id="SSF51569">
    <property type="entry name" value="Aldolase"/>
    <property type="match status" value="1"/>
</dbReference>
<dbReference type="Gene3D" id="3.20.20.70">
    <property type="entry name" value="Aldolase class I"/>
    <property type="match status" value="1"/>
</dbReference>
<comment type="pathway">
    <text evidence="2">Carbohydrate biosynthesis; gluconeogenesis.</text>
</comment>
<comment type="function">
    <text evidence="11">Catalyzes a 2-step reaction, involving the ATP-dependent carboxylation of the covalently attached biotin in the first step and the transfer of the carboxyl group to pyruvate in the second.</text>
</comment>
<keyword evidence="8 11" id="KW-0067">ATP-binding</keyword>
<evidence type="ECO:0000256" key="10">
    <source>
        <dbReference type="ARBA" id="ARBA00023268"/>
    </source>
</evidence>
<dbReference type="SMART" id="SM00878">
    <property type="entry name" value="Biotin_carb_C"/>
    <property type="match status" value="1"/>
</dbReference>
<dbReference type="InterPro" id="IPR001882">
    <property type="entry name" value="Biotin_BS"/>
</dbReference>
<dbReference type="GO" id="GO:0004736">
    <property type="term" value="F:pyruvate carboxylase activity"/>
    <property type="evidence" value="ECO:0007669"/>
    <property type="project" value="UniProtKB-EC"/>
</dbReference>
<dbReference type="CDD" id="cd07937">
    <property type="entry name" value="DRE_TIM_PC_TC_5S"/>
    <property type="match status" value="1"/>
</dbReference>
<dbReference type="NCBIfam" id="NF009554">
    <property type="entry name" value="PRK12999.1"/>
    <property type="match status" value="1"/>
</dbReference>
<dbReference type="InterPro" id="IPR055268">
    <property type="entry name" value="PCB-like"/>
</dbReference>
<evidence type="ECO:0000313" key="17">
    <source>
        <dbReference type="Proteomes" id="UP001162741"/>
    </source>
</evidence>
<evidence type="ECO:0000256" key="3">
    <source>
        <dbReference type="ARBA" id="ARBA00013057"/>
    </source>
</evidence>
<evidence type="ECO:0000256" key="2">
    <source>
        <dbReference type="ARBA" id="ARBA00004742"/>
    </source>
</evidence>
<reference evidence="16" key="1">
    <citation type="submission" date="2022-10" db="EMBL/GenBank/DDBJ databases">
        <title>Chitinophaga sp. nov., isolated from soil.</title>
        <authorList>
            <person name="Jeon C.O."/>
        </authorList>
    </citation>
    <scope>NUCLEOTIDE SEQUENCE</scope>
    <source>
        <strain evidence="16">R8</strain>
    </source>
</reference>
<keyword evidence="17" id="KW-1185">Reference proteome</keyword>
<dbReference type="EC" id="6.4.1.1" evidence="3 11"/>
<dbReference type="EMBL" id="CP107006">
    <property type="protein sequence ID" value="UYQ95155.1"/>
    <property type="molecule type" value="Genomic_DNA"/>
</dbReference>
<evidence type="ECO:0000313" key="16">
    <source>
        <dbReference type="EMBL" id="UYQ95155.1"/>
    </source>
</evidence>
<dbReference type="InterPro" id="IPR011764">
    <property type="entry name" value="Biotin_carboxylation_dom"/>
</dbReference>
<keyword evidence="5 11" id="KW-0436">Ligase</keyword>
<keyword evidence="7 11" id="KW-0547">Nucleotide-binding</keyword>
<proteinExistence type="predicted"/>
<feature type="domain" description="ATP-grasp" evidence="13">
    <location>
        <begin position="128"/>
        <end position="325"/>
    </location>
</feature>
<feature type="domain" description="Biotin carboxylation" evidence="14">
    <location>
        <begin position="8"/>
        <end position="461"/>
    </location>
</feature>
<dbReference type="InterPro" id="IPR005930">
    <property type="entry name" value="Pyruv_COase"/>
</dbReference>
<dbReference type="InterPro" id="IPR000089">
    <property type="entry name" value="Biotin_lipoyl"/>
</dbReference>
<dbReference type="PROSITE" id="PS50979">
    <property type="entry name" value="BC"/>
    <property type="match status" value="1"/>
</dbReference>
<dbReference type="Gene3D" id="3.30.470.20">
    <property type="entry name" value="ATP-grasp fold, B domain"/>
    <property type="match status" value="1"/>
</dbReference>
<dbReference type="InterPro" id="IPR016185">
    <property type="entry name" value="PreATP-grasp_dom_sf"/>
</dbReference>
<dbReference type="PROSITE" id="PS00866">
    <property type="entry name" value="CPSASE_1"/>
    <property type="match status" value="1"/>
</dbReference>
<evidence type="ECO:0000256" key="5">
    <source>
        <dbReference type="ARBA" id="ARBA00022598"/>
    </source>
</evidence>
<dbReference type="SUPFAM" id="SSF56059">
    <property type="entry name" value="Glutathione synthetase ATP-binding domain-like"/>
    <property type="match status" value="1"/>
</dbReference>
<dbReference type="Pfam" id="PF02436">
    <property type="entry name" value="PYC_OADA"/>
    <property type="match status" value="1"/>
</dbReference>
<gene>
    <name evidence="16" type="ORF">MKQ68_08600</name>
</gene>
<evidence type="ECO:0000256" key="7">
    <source>
        <dbReference type="ARBA" id="ARBA00022741"/>
    </source>
</evidence>
<dbReference type="SUPFAM" id="SSF51230">
    <property type="entry name" value="Single hybrid motif"/>
    <property type="match status" value="1"/>
</dbReference>
<name>A0ABY6J6L1_9BACT</name>
<dbReference type="Pfam" id="PF00289">
    <property type="entry name" value="Biotin_carb_N"/>
    <property type="match status" value="1"/>
</dbReference>
<dbReference type="InterPro" id="IPR000891">
    <property type="entry name" value="PYR_CT"/>
</dbReference>